<name>A0ABV8DSL1_9NOCA</name>
<accession>A0ABV8DSL1</accession>
<evidence type="ECO:0008006" key="4">
    <source>
        <dbReference type="Google" id="ProtNLM"/>
    </source>
</evidence>
<dbReference type="Gene3D" id="2.60.120.260">
    <property type="entry name" value="Galactose-binding domain-like"/>
    <property type="match status" value="1"/>
</dbReference>
<reference evidence="3" key="1">
    <citation type="journal article" date="2019" name="Int. J. Syst. Evol. Microbiol.">
        <title>The Global Catalogue of Microorganisms (GCM) 10K type strain sequencing project: providing services to taxonomists for standard genome sequencing and annotation.</title>
        <authorList>
            <consortium name="The Broad Institute Genomics Platform"/>
            <consortium name="The Broad Institute Genome Sequencing Center for Infectious Disease"/>
            <person name="Wu L."/>
            <person name="Ma J."/>
        </authorList>
    </citation>
    <scope>NUCLEOTIDE SEQUENCE [LARGE SCALE GENOMIC DNA]</scope>
    <source>
        <strain evidence="3">CGMCC 4.7330</strain>
    </source>
</reference>
<comment type="caution">
    <text evidence="2">The sequence shown here is derived from an EMBL/GenBank/DDBJ whole genome shotgun (WGS) entry which is preliminary data.</text>
</comment>
<dbReference type="RefSeq" id="WP_378612795.1">
    <property type="nucleotide sequence ID" value="NZ_JBHSAX010000013.1"/>
</dbReference>
<organism evidence="2 3">
    <name type="scientific">Nocardia jiangsuensis</name>
    <dbReference type="NCBI Taxonomy" id="1691563"/>
    <lineage>
        <taxon>Bacteria</taxon>
        <taxon>Bacillati</taxon>
        <taxon>Actinomycetota</taxon>
        <taxon>Actinomycetes</taxon>
        <taxon>Mycobacteriales</taxon>
        <taxon>Nocardiaceae</taxon>
        <taxon>Nocardia</taxon>
    </lineage>
</organism>
<gene>
    <name evidence="2" type="ORF">ACFO0B_13785</name>
</gene>
<dbReference type="Proteomes" id="UP001595696">
    <property type="component" value="Unassembled WGS sequence"/>
</dbReference>
<evidence type="ECO:0000256" key="1">
    <source>
        <dbReference type="SAM" id="MobiDB-lite"/>
    </source>
</evidence>
<protein>
    <recommendedName>
        <fullName evidence="4">F5/8 type C domain-containing protein</fullName>
    </recommendedName>
</protein>
<dbReference type="EMBL" id="JBHSAX010000013">
    <property type="protein sequence ID" value="MFC3963061.1"/>
    <property type="molecule type" value="Genomic_DNA"/>
</dbReference>
<evidence type="ECO:0000313" key="3">
    <source>
        <dbReference type="Proteomes" id="UP001595696"/>
    </source>
</evidence>
<keyword evidence="3" id="KW-1185">Reference proteome</keyword>
<sequence>MPGEDSGDVFLHHRALLLDTLLADPALAGPGRGAPDPDPEHSGPVSAPRGARGPKASERILALLNGEQYDPEPPPGLSAVARSEQAASPGPDPEPEPPRQRRAERPLAAGLALLRRPKVAVAAAVALALALILTLVTTGGRTDEQATVGTLVVTAPPLTTAPSTSAVPLTEPIEVKSAQSTCPPGSTAAMDAFSGLPEKAWSCVRAYKVDGQVLTIDLGRTYEVDSIGIVPGWDSVAADGTDQWSRFRTVSRVSYQFDDGNSTVYTQQTLNQRTLVVTPIRPALRASRIVLTVLQSSGDAAVNTTAISSVVVTGR</sequence>
<feature type="region of interest" description="Disordered" evidence="1">
    <location>
        <begin position="25"/>
        <end position="103"/>
    </location>
</feature>
<proteinExistence type="predicted"/>
<evidence type="ECO:0000313" key="2">
    <source>
        <dbReference type="EMBL" id="MFC3963061.1"/>
    </source>
</evidence>